<organism evidence="1 2">
    <name type="scientific">Brevibacterium linens</name>
    <dbReference type="NCBI Taxonomy" id="1703"/>
    <lineage>
        <taxon>Bacteria</taxon>
        <taxon>Bacillati</taxon>
        <taxon>Actinomycetota</taxon>
        <taxon>Actinomycetes</taxon>
        <taxon>Micrococcales</taxon>
        <taxon>Brevibacteriaceae</taxon>
        <taxon>Brevibacterium</taxon>
    </lineage>
</organism>
<gene>
    <name evidence="1" type="ORF">BLIN101_03509</name>
</gene>
<dbReference type="AlphaFoldDB" id="A0A2H1KNR9"/>
<dbReference type="EMBL" id="FXZA01000058">
    <property type="protein sequence ID" value="SMY01386.1"/>
    <property type="molecule type" value="Genomic_DNA"/>
</dbReference>
<proteinExistence type="predicted"/>
<dbReference type="Proteomes" id="UP000234498">
    <property type="component" value="Unassembled WGS sequence"/>
</dbReference>
<reference evidence="1 2" key="1">
    <citation type="submission" date="2017-03" db="EMBL/GenBank/DDBJ databases">
        <authorList>
            <person name="Afonso C.L."/>
            <person name="Miller P.J."/>
            <person name="Scott M.A."/>
            <person name="Spackman E."/>
            <person name="Goraichik I."/>
            <person name="Dimitrov K.M."/>
            <person name="Suarez D.L."/>
            <person name="Swayne D.E."/>
        </authorList>
    </citation>
    <scope>NUCLEOTIDE SEQUENCE [LARGE SCALE GENOMIC DNA]</scope>
    <source>
        <strain evidence="1 2">Mu101</strain>
    </source>
</reference>
<evidence type="ECO:0000313" key="2">
    <source>
        <dbReference type="Proteomes" id="UP000234498"/>
    </source>
</evidence>
<sequence length="149" mass="17013">MDDVSYDDSKGDGWENYSHDFDPKRLIIVALKSSNLPLKGDDLTSFTFQRTERKNGFTTCESPLDTDVRFIGARDAGDGLSASIWEVKSDDDFFDSDGFGRALLDIRQAHIEGMADRYVKRPERVESERATAPRRAPAFDDLQFYFKNR</sequence>
<evidence type="ECO:0000313" key="1">
    <source>
        <dbReference type="EMBL" id="SMY01386.1"/>
    </source>
</evidence>
<protein>
    <submittedName>
        <fullName evidence="1">Uncharacterized protein</fullName>
    </submittedName>
</protein>
<accession>A0A2H1KNR9</accession>
<name>A0A2H1KNR9_BRELN</name>